<dbReference type="InterPro" id="IPR005829">
    <property type="entry name" value="Sugar_transporter_CS"/>
</dbReference>
<feature type="transmembrane region" description="Helical" evidence="7">
    <location>
        <begin position="359"/>
        <end position="379"/>
    </location>
</feature>
<dbReference type="Proteomes" id="UP000437160">
    <property type="component" value="Unassembled WGS sequence"/>
</dbReference>
<dbReference type="InterPro" id="IPR051788">
    <property type="entry name" value="MFS_Transporter"/>
</dbReference>
<dbReference type="EMBL" id="WNHS01000046">
    <property type="protein sequence ID" value="MTW25090.1"/>
    <property type="molecule type" value="Genomic_DNA"/>
</dbReference>
<evidence type="ECO:0000313" key="50">
    <source>
        <dbReference type="Proteomes" id="UP000437160"/>
    </source>
</evidence>
<dbReference type="InterPro" id="IPR036259">
    <property type="entry name" value="MFS_trans_sf"/>
</dbReference>
<evidence type="ECO:0000313" key="19">
    <source>
        <dbReference type="EMBL" id="MTW25090.1"/>
    </source>
</evidence>
<dbReference type="Proteomes" id="UP000310997">
    <property type="component" value="Unassembled WGS sequence"/>
</dbReference>
<dbReference type="EMBL" id="CFFA01000023">
    <property type="protein sequence ID" value="CEX66576.1"/>
    <property type="molecule type" value="Genomic_DNA"/>
</dbReference>
<evidence type="ECO:0000313" key="21">
    <source>
        <dbReference type="EMBL" id="SUN89326.1"/>
    </source>
</evidence>
<evidence type="ECO:0000313" key="42">
    <source>
        <dbReference type="Proteomes" id="UP000310822"/>
    </source>
</evidence>
<dbReference type="Proteomes" id="UP000476212">
    <property type="component" value="Unassembled WGS sequence"/>
</dbReference>
<feature type="transmembrane region" description="Helical" evidence="7">
    <location>
        <begin position="328"/>
        <end position="353"/>
    </location>
</feature>
<dbReference type="EMBL" id="CABDQT010000017">
    <property type="protein sequence ID" value="VTH32160.1"/>
    <property type="molecule type" value="Genomic_DNA"/>
</dbReference>
<evidence type="ECO:0000313" key="31">
    <source>
        <dbReference type="EMBL" id="VTH32160.1"/>
    </source>
</evidence>
<evidence type="ECO:0000313" key="28">
    <source>
        <dbReference type="EMBL" id="VQD01317.1"/>
    </source>
</evidence>
<dbReference type="EMBL" id="CQVU01000032">
    <property type="protein sequence ID" value="COA42174.1"/>
    <property type="molecule type" value="Genomic_DNA"/>
</dbReference>
<dbReference type="EMBL" id="CKRE01000040">
    <property type="protein sequence ID" value="CIY91238.1"/>
    <property type="molecule type" value="Genomic_DNA"/>
</dbReference>
<evidence type="ECO:0000313" key="40">
    <source>
        <dbReference type="Proteomes" id="UP000298847"/>
    </source>
</evidence>
<dbReference type="Proteomes" id="UP000310822">
    <property type="component" value="Unassembled WGS sequence"/>
</dbReference>
<dbReference type="Proteomes" id="UP000318940">
    <property type="component" value="Unassembled WGS sequence"/>
</dbReference>
<dbReference type="EMBL" id="CAANCB010000001">
    <property type="protein sequence ID" value="VKB47231.1"/>
    <property type="molecule type" value="Genomic_DNA"/>
</dbReference>
<evidence type="ECO:0000256" key="1">
    <source>
        <dbReference type="ARBA" id="ARBA00004651"/>
    </source>
</evidence>
<dbReference type="Proteomes" id="UP000314107">
    <property type="component" value="Unassembled WGS sequence"/>
</dbReference>
<dbReference type="EMBL" id="CABCSJ010000001">
    <property type="protein sequence ID" value="VST57379.1"/>
    <property type="molecule type" value="Genomic_DNA"/>
</dbReference>
<dbReference type="EMBL" id="WNHN01000017">
    <property type="protein sequence ID" value="MTV76763.1"/>
    <property type="molecule type" value="Genomic_DNA"/>
</dbReference>
<evidence type="ECO:0000313" key="35">
    <source>
        <dbReference type="Proteomes" id="UP000042967"/>
    </source>
</evidence>
<keyword evidence="5 7" id="KW-1133">Transmembrane helix</keyword>
<evidence type="ECO:0000313" key="48">
    <source>
        <dbReference type="Proteomes" id="UP000358702"/>
    </source>
</evidence>
<evidence type="ECO:0000256" key="6">
    <source>
        <dbReference type="ARBA" id="ARBA00023136"/>
    </source>
</evidence>
<evidence type="ECO:0000256" key="5">
    <source>
        <dbReference type="ARBA" id="ARBA00022989"/>
    </source>
</evidence>
<dbReference type="Proteomes" id="UP000214939">
    <property type="component" value="Unassembled WGS sequence"/>
</dbReference>
<evidence type="ECO:0000313" key="25">
    <source>
        <dbReference type="EMBL" id="VNB68408.1"/>
    </source>
</evidence>
<evidence type="ECO:0000313" key="52">
    <source>
        <dbReference type="Proteomes" id="UP000490982"/>
    </source>
</evidence>
<evidence type="ECO:0000313" key="16">
    <source>
        <dbReference type="EMBL" id="MTV76763.1"/>
    </source>
</evidence>
<dbReference type="EMBL" id="CABDLL010000008">
    <property type="protein sequence ID" value="VTE39261.1"/>
    <property type="molecule type" value="Genomic_DNA"/>
</dbReference>
<evidence type="ECO:0000313" key="39">
    <source>
        <dbReference type="Proteomes" id="UP000254854"/>
    </source>
</evidence>
<dbReference type="InterPro" id="IPR020846">
    <property type="entry name" value="MFS_dom"/>
</dbReference>
<dbReference type="EMBL" id="CKLF01000051">
    <property type="protein sequence ID" value="CIV50985.1"/>
    <property type="molecule type" value="Genomic_DNA"/>
</dbReference>
<dbReference type="Proteomes" id="UP000312530">
    <property type="component" value="Unassembled WGS sequence"/>
</dbReference>
<evidence type="ECO:0000256" key="3">
    <source>
        <dbReference type="ARBA" id="ARBA00022448"/>
    </source>
</evidence>
<dbReference type="EMBL" id="NNBW01000272">
    <property type="protein sequence ID" value="OYL23454.1"/>
    <property type="molecule type" value="Genomic_DNA"/>
</dbReference>
<dbReference type="EMBL" id="CAASRX010000003">
    <property type="protein sequence ID" value="VNG98541.1"/>
    <property type="molecule type" value="Genomic_DNA"/>
</dbReference>
<feature type="transmembrane region" description="Helical" evidence="7">
    <location>
        <begin position="201"/>
        <end position="222"/>
    </location>
</feature>
<evidence type="ECO:0000313" key="17">
    <source>
        <dbReference type="EMBL" id="MTV90026.1"/>
    </source>
</evidence>
<dbReference type="Proteomes" id="UP000729182">
    <property type="component" value="Unassembled WGS sequence"/>
</dbReference>
<evidence type="ECO:0000259" key="8">
    <source>
        <dbReference type="PROSITE" id="PS50850"/>
    </source>
</evidence>
<dbReference type="Proteomes" id="UP000040910">
    <property type="component" value="Unassembled WGS sequence"/>
</dbReference>
<feature type="domain" description="Major facilitator superfamily (MFS) profile" evidence="8">
    <location>
        <begin position="1"/>
        <end position="383"/>
    </location>
</feature>
<reference evidence="22 47" key="6">
    <citation type="submission" date="2019-07" db="EMBL/GenBank/DDBJ databases">
        <authorList>
            <person name="Mohale T."/>
        </authorList>
    </citation>
    <scope>NUCLEOTIDE SEQUENCE [LARGE SCALE GENOMIC DNA]</scope>
    <source>
        <strain evidence="22 47">NTPn 189</strain>
    </source>
</reference>
<dbReference type="Gene3D" id="1.20.1250.20">
    <property type="entry name" value="MFS general substrate transporter like domains"/>
    <property type="match status" value="2"/>
</dbReference>
<feature type="transmembrane region" description="Helical" evidence="7">
    <location>
        <begin position="293"/>
        <end position="316"/>
    </location>
</feature>
<dbReference type="Proteomes" id="UP000310818">
    <property type="component" value="Unassembled WGS sequence"/>
</dbReference>
<evidence type="ECO:0000313" key="30">
    <source>
        <dbReference type="EMBL" id="VTE39261.1"/>
    </source>
</evidence>
<dbReference type="EMBL" id="CAAQRO010000001">
    <property type="protein sequence ID" value="VMC82436.1"/>
    <property type="molecule type" value="Genomic_DNA"/>
</dbReference>
<reference evidence="32 33" key="2">
    <citation type="submission" date="2015-03" db="EMBL/GenBank/DDBJ databases">
        <authorList>
            <consortium name="Pathogen Informatics"/>
            <person name="Murphy D."/>
        </authorList>
    </citation>
    <scope>NUCLEOTIDE SEQUENCE [LARGE SCALE GENOMIC DNA]</scope>
    <source>
        <strain evidence="14 35">SMRU1414</strain>
        <strain evidence="11">SMRU158</strain>
        <strain evidence="13 36">SMRU1873</strain>
        <strain evidence="10">SMRU328</strain>
        <strain evidence="9">SMRU51</strain>
        <strain evidence="12 33">SMRU975</strain>
        <strain evidence="32 34">type strain: N</strain>
    </source>
</reference>
<evidence type="ECO:0000313" key="38">
    <source>
        <dbReference type="Proteomes" id="UP000214939"/>
    </source>
</evidence>
<evidence type="ECO:0000313" key="46">
    <source>
        <dbReference type="Proteomes" id="UP000314107"/>
    </source>
</evidence>
<evidence type="ECO:0000313" key="20">
    <source>
        <dbReference type="EMBL" id="OYL23454.1"/>
    </source>
</evidence>
<evidence type="ECO:0000256" key="2">
    <source>
        <dbReference type="ARBA" id="ARBA00008335"/>
    </source>
</evidence>
<evidence type="ECO:0000313" key="34">
    <source>
        <dbReference type="Proteomes" id="UP000042745"/>
    </source>
</evidence>
<dbReference type="Proteomes" id="UP000490982">
    <property type="component" value="Unassembled WGS sequence"/>
</dbReference>
<evidence type="ECO:0000313" key="24">
    <source>
        <dbReference type="EMBL" id="VMC82436.1"/>
    </source>
</evidence>
<evidence type="ECO:0000313" key="22">
    <source>
        <dbReference type="EMBL" id="TVW28928.1"/>
    </source>
</evidence>
<feature type="transmembrane region" description="Helical" evidence="7">
    <location>
        <begin position="159"/>
        <end position="180"/>
    </location>
</feature>
<evidence type="ECO:0000313" key="44">
    <source>
        <dbReference type="Proteomes" id="UP000311381"/>
    </source>
</evidence>
<reference evidence="21 39" key="4">
    <citation type="submission" date="2018-06" db="EMBL/GenBank/DDBJ databases">
        <authorList>
            <consortium name="Pathogen Informatics"/>
            <person name="Doyle S."/>
        </authorList>
    </citation>
    <scope>NUCLEOTIDE SEQUENCE [LARGE SCALE GENOMIC DNA]</scope>
    <source>
        <strain evidence="21 39">NCTC13734</strain>
    </source>
</reference>
<dbReference type="PATRIC" id="fig|1313.13073.peg.1756"/>
<dbReference type="EMBL" id="CAAULE010000002">
    <property type="protein sequence ID" value="VOG75407.1"/>
    <property type="molecule type" value="Genomic_DNA"/>
</dbReference>
<evidence type="ECO:0000313" key="9">
    <source>
        <dbReference type="EMBL" id="CEX66576.1"/>
    </source>
</evidence>
<dbReference type="EMBL" id="CAASIK010000018">
    <property type="protein sequence ID" value="VNB68408.1"/>
    <property type="molecule type" value="Genomic_DNA"/>
</dbReference>
<dbReference type="Proteomes" id="UP000405447">
    <property type="component" value="Unassembled WGS sequence"/>
</dbReference>
<evidence type="ECO:0000313" key="41">
    <source>
        <dbReference type="Proteomes" id="UP000310818"/>
    </source>
</evidence>
<evidence type="ECO:0000313" key="36">
    <source>
        <dbReference type="Proteomes" id="UP000043005"/>
    </source>
</evidence>
<dbReference type="PROSITE" id="PS50850">
    <property type="entry name" value="MFS"/>
    <property type="match status" value="1"/>
</dbReference>
<dbReference type="Proteomes" id="UP000254854">
    <property type="component" value="Unassembled WGS sequence"/>
</dbReference>
<evidence type="ECO:0000313" key="29">
    <source>
        <dbReference type="EMBL" id="VST57379.1"/>
    </source>
</evidence>
<dbReference type="AlphaFoldDB" id="A0A062WPF3"/>
<evidence type="ECO:0000313" key="10">
    <source>
        <dbReference type="EMBL" id="CIS61315.1"/>
    </source>
</evidence>
<name>A0A062WPF3_STREE</name>
<dbReference type="Proteomes" id="UP000046095">
    <property type="component" value="Unassembled WGS sequence"/>
</dbReference>
<dbReference type="Pfam" id="PF07690">
    <property type="entry name" value="MFS_1"/>
    <property type="match status" value="1"/>
</dbReference>
<dbReference type="EMBL" id="WNIA01000054">
    <property type="protein sequence ID" value="MTV99199.1"/>
    <property type="molecule type" value="Genomic_DNA"/>
</dbReference>
<evidence type="ECO:0000313" key="27">
    <source>
        <dbReference type="EMBL" id="VOG75407.1"/>
    </source>
</evidence>
<evidence type="ECO:0000256" key="7">
    <source>
        <dbReference type="SAM" id="Phobius"/>
    </source>
</evidence>
<dbReference type="Proteomes" id="UP000042745">
    <property type="component" value="Unassembled WGS sequence"/>
</dbReference>
<feature type="transmembrane region" description="Helical" evidence="7">
    <location>
        <begin position="131"/>
        <end position="153"/>
    </location>
</feature>
<evidence type="ECO:0000313" key="14">
    <source>
        <dbReference type="EMBL" id="COA42174.1"/>
    </source>
</evidence>
<evidence type="ECO:0000313" key="49">
    <source>
        <dbReference type="Proteomes" id="UP000405447"/>
    </source>
</evidence>
<dbReference type="Proteomes" id="UP000048507">
    <property type="component" value="Unassembled WGS sequence"/>
</dbReference>
<keyword evidence="4 7" id="KW-0812">Transmembrane</keyword>
<proteinExistence type="inferred from homology"/>
<reference evidence="50 51" key="7">
    <citation type="submission" date="2019-11" db="EMBL/GenBank/DDBJ databases">
        <title>Growth characteristics of pneumococcus vary with the chemical composition of the capsule and with environmental conditions.</title>
        <authorList>
            <person name="Tothpal A."/>
            <person name="Desobry K."/>
            <person name="Joshi S."/>
            <person name="Wyllie A.L."/>
            <person name="Weinberger D.M."/>
        </authorList>
    </citation>
    <scope>NUCLEOTIDE SEQUENCE [LARGE SCALE GENOMIC DNA]</scope>
    <source>
        <strain evidence="16">Pnumococcus10A</strain>
        <strain evidence="51">pnumococcus15C</strain>
        <strain evidence="17">Pnumococcus15C</strain>
        <strain evidence="50">pnumococcus19F</strain>
        <strain evidence="18">Pnumococcus19F</strain>
        <strain evidence="52">pnumococcus23A</strain>
        <strain evidence="19">Pnumococcus23A</strain>
    </source>
</reference>
<feature type="transmembrane region" description="Helical" evidence="7">
    <location>
        <begin position="270"/>
        <end position="287"/>
    </location>
</feature>
<dbReference type="OMA" id="QVVTIGL"/>
<keyword evidence="6 7" id="KW-0472">Membrane</keyword>
<keyword evidence="3" id="KW-0813">Transport</keyword>
<dbReference type="EMBL" id="CRVC01000005">
    <property type="protein sequence ID" value="COR43763.1"/>
    <property type="molecule type" value="Genomic_DNA"/>
</dbReference>
<dbReference type="Proteomes" id="UP000043005">
    <property type="component" value="Unassembled WGS sequence"/>
</dbReference>
<evidence type="ECO:0000313" key="33">
    <source>
        <dbReference type="Proteomes" id="UP000042512"/>
    </source>
</evidence>
<dbReference type="Proteomes" id="UP000042967">
    <property type="component" value="Unassembled WGS sequence"/>
</dbReference>
<dbReference type="PROSITE" id="PS00217">
    <property type="entry name" value="SUGAR_TRANSPORT_2"/>
    <property type="match status" value="1"/>
</dbReference>
<comment type="subcellular location">
    <subcellularLocation>
        <location evidence="1">Cell membrane</location>
        <topology evidence="1">Multi-pass membrane protein</topology>
    </subcellularLocation>
</comment>
<evidence type="ECO:0000313" key="51">
    <source>
        <dbReference type="Proteomes" id="UP000476212"/>
    </source>
</evidence>
<feature type="transmembrane region" description="Helical" evidence="7">
    <location>
        <begin position="99"/>
        <end position="119"/>
    </location>
</feature>
<protein>
    <submittedName>
        <fullName evidence="16">MFS transporter</fullName>
    </submittedName>
    <submittedName>
        <fullName evidence="28">Major facilitator superfamily transporter-efflux</fullName>
    </submittedName>
</protein>
<dbReference type="PANTHER" id="PTHR23514">
    <property type="entry name" value="BYPASS OF STOP CODON PROTEIN 6"/>
    <property type="match status" value="1"/>
</dbReference>
<dbReference type="EMBL" id="CKTV01000046">
    <property type="protein sequence ID" value="CJA58962.1"/>
    <property type="molecule type" value="Genomic_DNA"/>
</dbReference>
<dbReference type="PANTHER" id="PTHR23514:SF3">
    <property type="entry name" value="BYPASS OF STOP CODON PROTEIN 6"/>
    <property type="match status" value="1"/>
</dbReference>
<dbReference type="EMBL" id="CKGU01000019">
    <property type="protein sequence ID" value="CIS61315.1"/>
    <property type="molecule type" value="Genomic_DNA"/>
</dbReference>
<dbReference type="EMBL" id="VMVH01000009">
    <property type="protein sequence ID" value="TVW28928.1"/>
    <property type="molecule type" value="Genomic_DNA"/>
</dbReference>
<evidence type="ECO:0000313" key="32">
    <source>
        <dbReference type="Proteomes" id="UP000040910"/>
    </source>
</evidence>
<feature type="transmembrane region" description="Helical" evidence="7">
    <location>
        <begin position="75"/>
        <end position="93"/>
    </location>
</feature>
<dbReference type="EMBL" id="WNIB01000024">
    <property type="protein sequence ID" value="MTV90026.1"/>
    <property type="molecule type" value="Genomic_DNA"/>
</dbReference>
<evidence type="ECO:0000313" key="43">
    <source>
        <dbReference type="Proteomes" id="UP000310997"/>
    </source>
</evidence>
<evidence type="ECO:0000256" key="4">
    <source>
        <dbReference type="ARBA" id="ARBA00022692"/>
    </source>
</evidence>
<evidence type="ECO:0000313" key="15">
    <source>
        <dbReference type="EMBL" id="COR43763.1"/>
    </source>
</evidence>
<dbReference type="EMBL" id="CAAXWD010000002">
    <property type="protein sequence ID" value="VQD01317.1"/>
    <property type="molecule type" value="Genomic_DNA"/>
</dbReference>
<dbReference type="Proteomes" id="UP000298847">
    <property type="component" value="Unassembled WGS sequence"/>
</dbReference>
<dbReference type="GeneID" id="45653171"/>
<feature type="transmembrane region" description="Helical" evidence="7">
    <location>
        <begin position="242"/>
        <end position="263"/>
    </location>
</feature>
<dbReference type="GO" id="GO:0005886">
    <property type="term" value="C:plasma membrane"/>
    <property type="evidence" value="ECO:0007669"/>
    <property type="project" value="UniProtKB-SubCell"/>
</dbReference>
<reference evidence="40 41" key="5">
    <citation type="submission" date="2019-04" db="EMBL/GenBank/DDBJ databases">
        <authorList>
            <consortium name="Pathogen Informatics"/>
        </authorList>
    </citation>
    <scope>NUCLEOTIDE SEQUENCE [LARGE SCALE GENOMIC DNA]</scope>
    <source>
        <strain evidence="31 46">GPSC129</strain>
        <strain evidence="23 48">GPSC21</strain>
        <strain evidence="26 41">GPSC211</strain>
        <strain evidence="28 40">GPSC22</strain>
        <strain evidence="44 45">GPSC47</strain>
        <strain evidence="29 49">GPSC535</strain>
        <strain evidence="25 42">GPSC54</strain>
        <strain evidence="30 43">GPSC559</strain>
    </source>
</reference>
<dbReference type="GO" id="GO:0022857">
    <property type="term" value="F:transmembrane transporter activity"/>
    <property type="evidence" value="ECO:0007669"/>
    <property type="project" value="InterPro"/>
</dbReference>
<dbReference type="Proteomes" id="UP000358702">
    <property type="component" value="Unassembled WGS sequence"/>
</dbReference>
<evidence type="ECO:0000313" key="26">
    <source>
        <dbReference type="EMBL" id="VNG98541.1"/>
    </source>
</evidence>
<comment type="similarity">
    <text evidence="2">Belongs to the major facilitator superfamily.</text>
</comment>
<dbReference type="CDD" id="cd17473">
    <property type="entry name" value="MFS_arabinose_efflux_permease_like"/>
    <property type="match status" value="1"/>
</dbReference>
<evidence type="ECO:0000313" key="45">
    <source>
        <dbReference type="Proteomes" id="UP000312530"/>
    </source>
</evidence>
<dbReference type="OrthoDB" id="1650550at2"/>
<feature type="transmembrane region" description="Helical" evidence="7">
    <location>
        <begin position="44"/>
        <end position="63"/>
    </location>
</feature>
<organism evidence="28 40">
    <name type="scientific">Streptococcus pneumoniae</name>
    <dbReference type="NCBI Taxonomy" id="1313"/>
    <lineage>
        <taxon>Bacteria</taxon>
        <taxon>Bacillati</taxon>
        <taxon>Bacillota</taxon>
        <taxon>Bacilli</taxon>
        <taxon>Lactobacillales</taxon>
        <taxon>Streptococcaceae</taxon>
        <taxon>Streptococcus</taxon>
    </lineage>
</organism>
<dbReference type="Proteomes" id="UP000311381">
    <property type="component" value="Unassembled WGS sequence"/>
</dbReference>
<evidence type="ECO:0000313" key="47">
    <source>
        <dbReference type="Proteomes" id="UP000318940"/>
    </source>
</evidence>
<reference evidence="15 37" key="1">
    <citation type="submission" date="2015-03" db="EMBL/GenBank/DDBJ databases">
        <authorList>
            <person name="Murphy D."/>
        </authorList>
    </citation>
    <scope>NUCLEOTIDE SEQUENCE [LARGE SCALE GENOMIC DNA]</scope>
    <source>
        <strain evidence="15 37">SMRU1708</strain>
    </source>
</reference>
<dbReference type="Proteomes" id="UP000042512">
    <property type="component" value="Unassembled WGS sequence"/>
</dbReference>
<evidence type="ECO:0000313" key="37">
    <source>
        <dbReference type="Proteomes" id="UP000046095"/>
    </source>
</evidence>
<accession>A0A062WPF3</accession>
<dbReference type="RefSeq" id="WP_000808709.1">
    <property type="nucleotide sequence ID" value="NZ_AP017971.1"/>
</dbReference>
<evidence type="ECO:0000313" key="18">
    <source>
        <dbReference type="EMBL" id="MTV99199.1"/>
    </source>
</evidence>
<sequence length="383" mass="41697">MKQFLERASILALSLVLITSFSISSALPAMFDYYQGYSKEQIELLVSLPSFGIMMMLLLNGFLEKIFPERLQISLGLLILSLSGTAPFWYQAYPFVFGTRLLFGLGLGMINAKAISIISERYQGKRRIQMLGLRASAEVVGASLITLAVGQLLAFGWTAIFLAYSAGFLVLPLYLLFVPYGKSKKEVKKRAKEASRLTREMKGLIFTLAIEAAVVVCTNTAITIRIPSLMVERGLGDAQLSSFVLSIMQLIGIVAGVSFSFLISIFKEKLLLWSGITFGLGQIVIALSSSLWVVVAGSVLAGFAYSVVLTTVFQLVSERIPAKLLNQATSFAVLGCSFGAFTTPFVLGAIGLLTHNGMLVFSILGGWLIVISIFVMYLLQKRA</sequence>
<gene>
    <name evidence="20" type="ORF">A5N45_11510</name>
    <name evidence="22" type="ORF">AZK02_00880</name>
    <name evidence="9" type="ORF">ERS019209_01641</name>
    <name evidence="11" type="ORF">ERS019316_02125</name>
    <name evidence="10" type="ORF">ERS019486_01372</name>
    <name evidence="12" type="ORF">ERS020485_01945</name>
    <name evidence="14" type="ORF">ERS020924_02065</name>
    <name evidence="15" type="ORF">ERS021218_00656</name>
    <name evidence="13" type="ORF">ERS021383_02010</name>
    <name evidence="16" type="ORF">GM535_05555</name>
    <name evidence="18" type="ORF">GM536_08970</name>
    <name evidence="19" type="ORF">GM537_09690</name>
    <name evidence="17" type="ORF">GM544_05870</name>
    <name evidence="21" type="ORF">NCTC13734_01754</name>
    <name evidence="24" type="ORF">SAMEA2627268_00127</name>
    <name evidence="27" type="ORF">SAMEA2696453_00248</name>
    <name evidence="25" type="ORF">SAMEA2783718_02050</name>
    <name evidence="31" type="ORF">SAMEA3171064_01504</name>
    <name evidence="26" type="ORF">SAMEA3353485_00415</name>
    <name evidence="23" type="ORF">SAMEA3353631_00168</name>
    <name evidence="28" type="ORF">SAMEA3354366_01226</name>
    <name evidence="29" type="ORF">SAMEA3389245_00091</name>
    <name evidence="30" type="ORF">SAMEA4038883_01289</name>
</gene>
<dbReference type="EMBL" id="UHFW01000006">
    <property type="protein sequence ID" value="SUN89326.1"/>
    <property type="molecule type" value="Genomic_DNA"/>
</dbReference>
<evidence type="ECO:0000313" key="12">
    <source>
        <dbReference type="EMBL" id="CIY91238.1"/>
    </source>
</evidence>
<dbReference type="InterPro" id="IPR011701">
    <property type="entry name" value="MFS"/>
</dbReference>
<evidence type="ECO:0000313" key="13">
    <source>
        <dbReference type="EMBL" id="CJA58962.1"/>
    </source>
</evidence>
<evidence type="ECO:0000313" key="11">
    <source>
        <dbReference type="EMBL" id="CIV50985.1"/>
    </source>
</evidence>
<reference evidence="20 38" key="3">
    <citation type="submission" date="2017-07" db="EMBL/GenBank/DDBJ databases">
        <title>Invasive disease caused simultaneously by more than one serotype of Streptococcus pneumoniae, South Africa.</title>
        <authorList>
            <person name="Ndlangisa K."/>
            <person name="Du Plessis M."/>
            <person name="Von Gottberg A."/>
        </authorList>
    </citation>
    <scope>NUCLEOTIDE SEQUENCE [LARGE SCALE GENOMIC DNA]</scope>
    <source>
        <strain evidence="20 38">8227-15B</strain>
    </source>
</reference>
<evidence type="ECO:0000313" key="23">
    <source>
        <dbReference type="EMBL" id="VKB47231.1"/>
    </source>
</evidence>
<dbReference type="SUPFAM" id="SSF103473">
    <property type="entry name" value="MFS general substrate transporter"/>
    <property type="match status" value="1"/>
</dbReference>